<gene>
    <name evidence="4" type="ORF">A0U91_08825</name>
</gene>
<keyword evidence="1" id="KW-0808">Transferase</keyword>
<dbReference type="EMBL" id="CP014687">
    <property type="protein sequence ID" value="AQT04998.1"/>
    <property type="molecule type" value="Genomic_DNA"/>
</dbReference>
<feature type="domain" description="N-acetyltransferase" evidence="3">
    <location>
        <begin position="15"/>
        <end position="170"/>
    </location>
</feature>
<evidence type="ECO:0000313" key="5">
    <source>
        <dbReference type="Proteomes" id="UP000189055"/>
    </source>
</evidence>
<dbReference type="AlphaFoldDB" id="A0A1U9LF55"/>
<dbReference type="RefSeq" id="WP_077930807.1">
    <property type="nucleotide sequence ID" value="NZ_CP014687.1"/>
</dbReference>
<dbReference type="STRING" id="1076596.A0U91_08825"/>
<keyword evidence="2" id="KW-0012">Acyltransferase</keyword>
<dbReference type="PANTHER" id="PTHR43800">
    <property type="entry name" value="PEPTIDYL-LYSINE N-ACETYLTRANSFERASE YJAB"/>
    <property type="match status" value="1"/>
</dbReference>
<dbReference type="GO" id="GO:0016747">
    <property type="term" value="F:acyltransferase activity, transferring groups other than amino-acyl groups"/>
    <property type="evidence" value="ECO:0007669"/>
    <property type="project" value="InterPro"/>
</dbReference>
<dbReference type="Gene3D" id="3.40.630.30">
    <property type="match status" value="1"/>
</dbReference>
<protein>
    <recommendedName>
        <fullName evidence="3">N-acetyltransferase domain-containing protein</fullName>
    </recommendedName>
</protein>
<proteinExistence type="predicted"/>
<accession>A0A1U9LF55</accession>
<organism evidence="4 5">
    <name type="scientific">Acetobacter persici</name>
    <dbReference type="NCBI Taxonomy" id="1076596"/>
    <lineage>
        <taxon>Bacteria</taxon>
        <taxon>Pseudomonadati</taxon>
        <taxon>Pseudomonadota</taxon>
        <taxon>Alphaproteobacteria</taxon>
        <taxon>Acetobacterales</taxon>
        <taxon>Acetobacteraceae</taxon>
        <taxon>Acetobacter</taxon>
    </lineage>
</organism>
<evidence type="ECO:0000313" key="4">
    <source>
        <dbReference type="EMBL" id="AQT04998.1"/>
    </source>
</evidence>
<dbReference type="CDD" id="cd04301">
    <property type="entry name" value="NAT_SF"/>
    <property type="match status" value="1"/>
</dbReference>
<dbReference type="OrthoDB" id="572496at2"/>
<dbReference type="Proteomes" id="UP000189055">
    <property type="component" value="Chromosome"/>
</dbReference>
<evidence type="ECO:0000256" key="1">
    <source>
        <dbReference type="ARBA" id="ARBA00022679"/>
    </source>
</evidence>
<dbReference type="PANTHER" id="PTHR43800:SF1">
    <property type="entry name" value="PEPTIDYL-LYSINE N-ACETYLTRANSFERASE YJAB"/>
    <property type="match status" value="1"/>
</dbReference>
<dbReference type="KEGG" id="aper:A0U91_08825"/>
<dbReference type="InterPro" id="IPR000182">
    <property type="entry name" value="GNAT_dom"/>
</dbReference>
<dbReference type="Pfam" id="PF00583">
    <property type="entry name" value="Acetyltransf_1"/>
    <property type="match status" value="1"/>
</dbReference>
<dbReference type="SUPFAM" id="SSF55729">
    <property type="entry name" value="Acyl-CoA N-acyltransferases (Nat)"/>
    <property type="match status" value="1"/>
</dbReference>
<evidence type="ECO:0000256" key="2">
    <source>
        <dbReference type="ARBA" id="ARBA00023315"/>
    </source>
</evidence>
<name>A0A1U9LF55_9PROT</name>
<evidence type="ECO:0000259" key="3">
    <source>
        <dbReference type="PROSITE" id="PS51186"/>
    </source>
</evidence>
<dbReference type="InterPro" id="IPR016181">
    <property type="entry name" value="Acyl_CoA_acyltransferase"/>
</dbReference>
<reference evidence="4 5" key="1">
    <citation type="submission" date="2016-03" db="EMBL/GenBank/DDBJ databases">
        <title>Acetic acid bacteria sequencing.</title>
        <authorList>
            <person name="Brandt J."/>
            <person name="Jakob F."/>
            <person name="Vogel R.F."/>
        </authorList>
    </citation>
    <scope>NUCLEOTIDE SEQUENCE [LARGE SCALE GENOMIC DNA]</scope>
    <source>
        <strain evidence="4 5">TMW2.1084</strain>
    </source>
</reference>
<dbReference type="PROSITE" id="PS51186">
    <property type="entry name" value="GNAT"/>
    <property type="match status" value="1"/>
</dbReference>
<sequence>MKSSLPLPVKHSPDISVRLARYEDVVLLPEIERSAAQSFTSIPSLAWIAEGPCLPVETHMASLEAGTCWVAVTQQGRPVGFLTAERVRDRLHILEISVEAEAQGRGVGRALLAAARQAAQQGGFQRITLTTCRDVPWNAPFYQKIGFEILEERALEPDLRAALAEEEECGFPPGTRCAMQLRLQE</sequence>